<dbReference type="RefSeq" id="WP_351962722.1">
    <property type="nucleotide sequence ID" value="NZ_JBEOZM010000058.1"/>
</dbReference>
<dbReference type="SUPFAM" id="SSF53098">
    <property type="entry name" value="Ribonuclease H-like"/>
    <property type="match status" value="1"/>
</dbReference>
<organism evidence="2 3">
    <name type="scientific">Streptomyces sp. 900105755</name>
    <dbReference type="NCBI Taxonomy" id="3154389"/>
    <lineage>
        <taxon>Bacteria</taxon>
        <taxon>Bacillati</taxon>
        <taxon>Actinomycetota</taxon>
        <taxon>Actinomycetes</taxon>
        <taxon>Kitasatosporales</taxon>
        <taxon>Streptomycetaceae</taxon>
        <taxon>Streptomyces</taxon>
    </lineage>
</organism>
<feature type="compositionally biased region" description="Basic and acidic residues" evidence="1">
    <location>
        <begin position="109"/>
        <end position="121"/>
    </location>
</feature>
<gene>
    <name evidence="2" type="ORF">ABT211_45975</name>
</gene>
<evidence type="ECO:0000313" key="2">
    <source>
        <dbReference type="EMBL" id="MER6274513.1"/>
    </source>
</evidence>
<evidence type="ECO:0000256" key="1">
    <source>
        <dbReference type="SAM" id="MobiDB-lite"/>
    </source>
</evidence>
<proteinExistence type="predicted"/>
<name>A0ABV1TWV2_9ACTN</name>
<dbReference type="Proteomes" id="UP001490365">
    <property type="component" value="Unassembled WGS sequence"/>
</dbReference>
<protein>
    <recommendedName>
        <fullName evidence="4">Transposase</fullName>
    </recommendedName>
</protein>
<evidence type="ECO:0000313" key="3">
    <source>
        <dbReference type="Proteomes" id="UP001490365"/>
    </source>
</evidence>
<evidence type="ECO:0008006" key="4">
    <source>
        <dbReference type="Google" id="ProtNLM"/>
    </source>
</evidence>
<feature type="region of interest" description="Disordered" evidence="1">
    <location>
        <begin position="81"/>
        <end position="121"/>
    </location>
</feature>
<reference evidence="2 3" key="1">
    <citation type="submission" date="2024-06" db="EMBL/GenBank/DDBJ databases">
        <title>The Natural Products Discovery Center: Release of the First 8490 Sequenced Strains for Exploring Actinobacteria Biosynthetic Diversity.</title>
        <authorList>
            <person name="Kalkreuter E."/>
            <person name="Kautsar S.A."/>
            <person name="Yang D."/>
            <person name="Bader C.D."/>
            <person name="Teijaro C.N."/>
            <person name="Fluegel L."/>
            <person name="Davis C.M."/>
            <person name="Simpson J.R."/>
            <person name="Lauterbach L."/>
            <person name="Steele A.D."/>
            <person name="Gui C."/>
            <person name="Meng S."/>
            <person name="Li G."/>
            <person name="Viehrig K."/>
            <person name="Ye F."/>
            <person name="Su P."/>
            <person name="Kiefer A.F."/>
            <person name="Nichols A."/>
            <person name="Cepeda A.J."/>
            <person name="Yan W."/>
            <person name="Fan B."/>
            <person name="Jiang Y."/>
            <person name="Adhikari A."/>
            <person name="Zheng C.-J."/>
            <person name="Schuster L."/>
            <person name="Cowan T.M."/>
            <person name="Smanski M.J."/>
            <person name="Chevrette M.G."/>
            <person name="De Carvalho L.P.S."/>
            <person name="Shen B."/>
        </authorList>
    </citation>
    <scope>NUCLEOTIDE SEQUENCE [LARGE SCALE GENOMIC DNA]</scope>
    <source>
        <strain evidence="2 3">NPDC001694</strain>
    </source>
</reference>
<dbReference type="EMBL" id="JBEOZM010000058">
    <property type="protein sequence ID" value="MER6274513.1"/>
    <property type="molecule type" value="Genomic_DNA"/>
</dbReference>
<comment type="caution">
    <text evidence="2">The sequence shown here is derived from an EMBL/GenBank/DDBJ whole genome shotgun (WGS) entry which is preliminary data.</text>
</comment>
<dbReference type="InterPro" id="IPR012337">
    <property type="entry name" value="RNaseH-like_sf"/>
</dbReference>
<keyword evidence="3" id="KW-1185">Reference proteome</keyword>
<sequence length="121" mass="13672">MICCHWKIEEDFQFGKSACGFDQGQTTCWNSWMRWTFVSMLAAAVLAVTRLRTTVQATRGRLVPAGARELLRLLRATVLPSPRPRSPAALVRLAPRTPAPRGRSTPPLEQHHRRDDLTRPV</sequence>
<accession>A0ABV1TWV2</accession>